<protein>
    <submittedName>
        <fullName evidence="1">Arm-DNA-bind_5 domain-containing protein</fullName>
    </submittedName>
</protein>
<name>A0A0R3W4U6_TAEAS</name>
<organism evidence="1">
    <name type="scientific">Taenia asiatica</name>
    <name type="common">Asian tapeworm</name>
    <dbReference type="NCBI Taxonomy" id="60517"/>
    <lineage>
        <taxon>Eukaryota</taxon>
        <taxon>Metazoa</taxon>
        <taxon>Spiralia</taxon>
        <taxon>Lophotrochozoa</taxon>
        <taxon>Platyhelminthes</taxon>
        <taxon>Cestoda</taxon>
        <taxon>Eucestoda</taxon>
        <taxon>Cyclophyllidea</taxon>
        <taxon>Taeniidae</taxon>
        <taxon>Taenia</taxon>
    </lineage>
</organism>
<proteinExistence type="predicted"/>
<dbReference type="WBParaSite" id="TASK_0000509501-mRNA-1">
    <property type="protein sequence ID" value="TASK_0000509501-mRNA-1"/>
    <property type="gene ID" value="TASK_0000509501"/>
</dbReference>
<accession>A0A0R3W4U6</accession>
<evidence type="ECO:0000313" key="1">
    <source>
        <dbReference type="WBParaSite" id="TASK_0000509501-mRNA-1"/>
    </source>
</evidence>
<sequence length="38" mass="4448">MNRYSHSYIAKIELKYTRGKEIGSKKGKGERKQSFIKS</sequence>
<reference evidence="1" key="1">
    <citation type="submission" date="2017-02" db="UniProtKB">
        <authorList>
            <consortium name="WormBaseParasite"/>
        </authorList>
    </citation>
    <scope>IDENTIFICATION</scope>
</reference>
<dbReference type="AlphaFoldDB" id="A0A0R3W4U6"/>